<evidence type="ECO:0000313" key="9">
    <source>
        <dbReference type="Proteomes" id="UP000008068"/>
    </source>
</evidence>
<keyword evidence="1 5" id="KW-0479">Metal-binding</keyword>
<dbReference type="GO" id="GO:0010468">
    <property type="term" value="P:regulation of gene expression"/>
    <property type="evidence" value="ECO:0007669"/>
    <property type="project" value="UniProtKB-ARBA"/>
</dbReference>
<dbReference type="FunFam" id="4.10.1000.10:FF:000018">
    <property type="entry name" value="Zinc finger protein"/>
    <property type="match status" value="1"/>
</dbReference>
<dbReference type="SMART" id="SM00356">
    <property type="entry name" value="ZnF_C3H1"/>
    <property type="match status" value="2"/>
</dbReference>
<keyword evidence="3 5" id="KW-0863">Zinc-finger</keyword>
<feature type="domain" description="C3H1-type" evidence="7">
    <location>
        <begin position="284"/>
        <end position="313"/>
    </location>
</feature>
<dbReference type="Gene3D" id="4.10.1000.10">
    <property type="entry name" value="Zinc finger, CCCH-type"/>
    <property type="match status" value="2"/>
</dbReference>
<dbReference type="GO" id="GO:0005829">
    <property type="term" value="C:cytosol"/>
    <property type="evidence" value="ECO:0007669"/>
    <property type="project" value="TreeGrafter"/>
</dbReference>
<reference evidence="9" key="1">
    <citation type="submission" date="2011-07" db="EMBL/GenBank/DDBJ databases">
        <authorList>
            <consortium name="Caenorhabditis brenneri Sequencing and Analysis Consortium"/>
            <person name="Wilson R.K."/>
        </authorList>
    </citation>
    <scope>NUCLEOTIDE SEQUENCE [LARGE SCALE GENOMIC DNA]</scope>
    <source>
        <strain evidence="9">PB2801</strain>
    </source>
</reference>
<name>G0NJL3_CAEBE</name>
<feature type="compositionally biased region" description="Polar residues" evidence="6">
    <location>
        <begin position="465"/>
        <end position="474"/>
    </location>
</feature>
<feature type="region of interest" description="Disordered" evidence="6">
    <location>
        <begin position="427"/>
        <end position="482"/>
    </location>
</feature>
<keyword evidence="4 5" id="KW-0862">Zinc</keyword>
<dbReference type="STRING" id="135651.G0NJL3"/>
<dbReference type="Pfam" id="PF00642">
    <property type="entry name" value="zf-CCCH"/>
    <property type="match status" value="1"/>
</dbReference>
<dbReference type="AlphaFoldDB" id="G0NJL3"/>
<dbReference type="PROSITE" id="PS50103">
    <property type="entry name" value="ZF_C3H1"/>
    <property type="match status" value="2"/>
</dbReference>
<dbReference type="GO" id="GO:0043186">
    <property type="term" value="C:P granule"/>
    <property type="evidence" value="ECO:0007669"/>
    <property type="project" value="UniProtKB-ARBA"/>
</dbReference>
<dbReference type="Proteomes" id="UP000008068">
    <property type="component" value="Unassembled WGS sequence"/>
</dbReference>
<dbReference type="GO" id="GO:0003730">
    <property type="term" value="F:mRNA 3'-UTR binding"/>
    <property type="evidence" value="ECO:0007669"/>
    <property type="project" value="TreeGrafter"/>
</dbReference>
<evidence type="ECO:0000256" key="4">
    <source>
        <dbReference type="ARBA" id="ARBA00022833"/>
    </source>
</evidence>
<dbReference type="EMBL" id="GL379896">
    <property type="protein sequence ID" value="EGT32538.1"/>
    <property type="molecule type" value="Genomic_DNA"/>
</dbReference>
<sequence length="482" mass="54199">MKAASSSVSSSGGALSPTKTQPLAPPPGHVQQQQQPQPIYDQQMQYYYAAAMPGQPMSAFVPQNGSGQPYAPTAQAFYQDANGQYVQVTPSGSVAPQQPMMVPGQSYIYMAPPQQGSQPVVQSAHPQMIYYQQAMQQMQPQTAPVYFHPMQAAPAPILPDQMVLQQMQPSISQPSQPQQRHMGVEMSATRTAPLTSSTPLPTSVEYEAMQRDNQARNRNIQFRYHRVMEHDELPMDEISKITIDDHNEDTMSAEKENHLLEQRGDKQARRGFASTEAENQLPSNYKTRLCMMHASGTKPCEMGARCKFAHGLKELRSTDVPTRYPNNKYKTKLCKNYARGGTGFCPYGLRCEFVHPTDKEFQNIPVYQRMMADEQMYEHEAPPEDYVVARHQPRFMRSSGRSTTPTKVMLKHRNVAGSMMCLSSTGQDALGPSGDYATQNNSNELPPHLRRNRRPNPPMQKRRTSLSTKWTSEENLGLHGHY</sequence>
<feature type="domain" description="C3H1-type" evidence="7">
    <location>
        <begin position="328"/>
        <end position="358"/>
    </location>
</feature>
<dbReference type="OMA" id="YHRVMEH"/>
<feature type="compositionally biased region" description="Low complexity" evidence="6">
    <location>
        <begin position="1"/>
        <end position="16"/>
    </location>
</feature>
<accession>G0NJL3</accession>
<dbReference type="OrthoDB" id="410307at2759"/>
<evidence type="ECO:0000256" key="6">
    <source>
        <dbReference type="SAM" id="MobiDB-lite"/>
    </source>
</evidence>
<evidence type="ECO:0000256" key="1">
    <source>
        <dbReference type="ARBA" id="ARBA00022723"/>
    </source>
</evidence>
<evidence type="ECO:0000259" key="7">
    <source>
        <dbReference type="PROSITE" id="PS50103"/>
    </source>
</evidence>
<feature type="zinc finger region" description="C3H1-type" evidence="5">
    <location>
        <begin position="284"/>
        <end position="313"/>
    </location>
</feature>
<dbReference type="InterPro" id="IPR000571">
    <property type="entry name" value="Znf_CCCH"/>
</dbReference>
<evidence type="ECO:0000313" key="8">
    <source>
        <dbReference type="EMBL" id="EGT32538.1"/>
    </source>
</evidence>
<dbReference type="PANTHER" id="PTHR12547">
    <property type="entry name" value="CCCH ZINC FINGER/TIS11-RELATED"/>
    <property type="match status" value="1"/>
</dbReference>
<evidence type="ECO:0000256" key="3">
    <source>
        <dbReference type="ARBA" id="ARBA00022771"/>
    </source>
</evidence>
<dbReference type="InterPro" id="IPR036855">
    <property type="entry name" value="Znf_CCCH_sf"/>
</dbReference>
<proteinExistence type="predicted"/>
<dbReference type="GO" id="GO:0008270">
    <property type="term" value="F:zinc ion binding"/>
    <property type="evidence" value="ECO:0007669"/>
    <property type="project" value="UniProtKB-KW"/>
</dbReference>
<dbReference type="GO" id="GO:0030154">
    <property type="term" value="P:cell differentiation"/>
    <property type="evidence" value="ECO:0007669"/>
    <property type="project" value="UniProtKB-ARBA"/>
</dbReference>
<dbReference type="InterPro" id="IPR045877">
    <property type="entry name" value="ZFP36-like"/>
</dbReference>
<keyword evidence="2" id="KW-0677">Repeat</keyword>
<dbReference type="FunCoup" id="G0NJL3">
    <property type="interactions" value="398"/>
</dbReference>
<dbReference type="SUPFAM" id="SSF90229">
    <property type="entry name" value="CCCH zinc finger"/>
    <property type="match status" value="2"/>
</dbReference>
<evidence type="ECO:0000256" key="2">
    <source>
        <dbReference type="ARBA" id="ARBA00022737"/>
    </source>
</evidence>
<dbReference type="InParanoid" id="G0NJL3"/>
<feature type="region of interest" description="Disordered" evidence="6">
    <location>
        <begin position="1"/>
        <end position="37"/>
    </location>
</feature>
<organism evidence="9">
    <name type="scientific">Caenorhabditis brenneri</name>
    <name type="common">Nematode worm</name>
    <dbReference type="NCBI Taxonomy" id="135651"/>
    <lineage>
        <taxon>Eukaryota</taxon>
        <taxon>Metazoa</taxon>
        <taxon>Ecdysozoa</taxon>
        <taxon>Nematoda</taxon>
        <taxon>Chromadorea</taxon>
        <taxon>Rhabditida</taxon>
        <taxon>Rhabditina</taxon>
        <taxon>Rhabditomorpha</taxon>
        <taxon>Rhabditoidea</taxon>
        <taxon>Rhabditidae</taxon>
        <taxon>Peloderinae</taxon>
        <taxon>Caenorhabditis</taxon>
    </lineage>
</organism>
<feature type="zinc finger region" description="C3H1-type" evidence="5">
    <location>
        <begin position="328"/>
        <end position="358"/>
    </location>
</feature>
<dbReference type="PANTHER" id="PTHR12547:SF18">
    <property type="entry name" value="PROTEIN TIS11"/>
    <property type="match status" value="1"/>
</dbReference>
<evidence type="ECO:0000256" key="5">
    <source>
        <dbReference type="PROSITE-ProRule" id="PRU00723"/>
    </source>
</evidence>
<protein>
    <recommendedName>
        <fullName evidence="7">C3H1-type domain-containing protein</fullName>
    </recommendedName>
</protein>
<dbReference type="GO" id="GO:0080090">
    <property type="term" value="P:regulation of primary metabolic process"/>
    <property type="evidence" value="ECO:0007669"/>
    <property type="project" value="UniProtKB-ARBA"/>
</dbReference>
<keyword evidence="9" id="KW-1185">Reference proteome</keyword>
<feature type="compositionally biased region" description="Basic residues" evidence="6">
    <location>
        <begin position="448"/>
        <end position="464"/>
    </location>
</feature>
<dbReference type="FunFam" id="4.10.1000.10:FF:000001">
    <property type="entry name" value="zinc finger CCCH domain-containing protein 15-like"/>
    <property type="match status" value="1"/>
</dbReference>
<dbReference type="eggNOG" id="KOG1677">
    <property type="taxonomic scope" value="Eukaryota"/>
</dbReference>
<dbReference type="HOGENOM" id="CLU_584274_0_0_1"/>
<gene>
    <name evidence="8" type="ORF">CAEBREN_08191</name>
</gene>